<feature type="compositionally biased region" description="Basic and acidic residues" evidence="4">
    <location>
        <begin position="875"/>
        <end position="885"/>
    </location>
</feature>
<evidence type="ECO:0000313" key="7">
    <source>
        <dbReference type="EMBL" id="RFU24519.1"/>
    </source>
</evidence>
<evidence type="ECO:0000256" key="3">
    <source>
        <dbReference type="ARBA" id="ARBA00022679"/>
    </source>
</evidence>
<dbReference type="InterPro" id="IPR029044">
    <property type="entry name" value="Nucleotide-diphossugar_trans"/>
</dbReference>
<feature type="transmembrane region" description="Helical" evidence="5">
    <location>
        <begin position="1108"/>
        <end position="1132"/>
    </location>
</feature>
<sequence>MNLKPSGALPYQQQEEAFPFDGSRPVEILVTLRMSNDEVFSLDERRNTRRENWIAATTLAGASRVAGPQSRQCGSVERDRGRSQPLIGKQRASTSGAQPSSADDVPGLLLGQVFKAGSSSPVFNLVSYLHVKARHLNKTNDILQSTIFNDTSEAVLQPRTCEICDDLSPNVLQWELPKYYIRYMSKLQKGREGGCRGCSLLHAGLHIFSDSWMDNGDDLNKVIVITWTSPRGHHIFGATTPRYPMKVYLQQRNEEILTFEFYRSPSNVLGKLHQGIEFKDLPPTFQDAIIVTRRLGVEYIWIDSLCIIQDDENDWLEESGKMASIYRNSYLTIAATSAVDSSQGCFTERATSQEITFASHEQEQLDTFLVRKELNHNYLRGLWYTPNHTRTTHGNNPLMWRGWCLSERLLSTRLLHYAAEEIIWQCNTIDWCECDAVSLDLQGAKVSSIKNMYNGFMRNMDPLEASKVWQKIVMEYTRCDLTRARDILPALSGIAQQMKNANRGAYIAGLWERDLLSQLCWNSSIDSSHRPYPPTAPTFSWASRIGPVNFITRSEEGGWPISFTDNNIGVENEDSTKLEERKETHVLILEAQCNTHPLNLYGEVQDGFIRLRGYLLAATLTKQDGTQLYLQGDDIIENTYVLMDTIEDTKMDIRQVFCFPLMSETVILEDSEGSLFGNEDECIEFETNCRALVLKQSNSEAIIFQRIVYIAYKEKENRGGGENESEDEFKRVEHSVNGLKEEDDDSDDEEEERYGLETSVGKIRRAAHGNRNAMTLELELSQFRANHAKENQGQFHASGNFARHVSDMRKSAPSHGTRGANYRVETMVSRQQWGGWEEDEEYRTHTSENNTEQVGDLVAFCVRANRRRPSPPSTRDPRPGAAHEKAWGHICGHPLGTDHGIARLVVVPSGLLPFDLASSSPTTSSSTSFGPAPSKQHRRRRSSLVKVSIKLDSPDDADRAAERARSTEHLPPIPGTPNVPMTLSRSPSPRPGGGWSSPGLNDPYASVSGRASPAVSYNAGTNGPNNVTWESARAKSMGVNGYPSFSTQNTGFFNRHYRSISNNLPRFSIGGKSYAEKEKLGRGRWFKEGTRLGKLKARVDRTPRRAKWSFMLLVAFIFSYMFFYLTPLSYYWRRVSFLGGGKKFVIILAANPGGGVMEWKGPREWAIERDSVKNKRKYAKKWGYDLEIVDMSTKKRYAHEWRESWEKVDTIRNCLHKYPDAEWFWWLDLNTFIMEPSYSLQSHIFNSLSSNTYRDINKYNPLNITHPLTSPHLDPESRALEGDGRPESINLVLSQDCGGFNLGSFFIKRSAWTDRLLDVWWDPVGYEQKHMEWEHKEQDALESLYVNQPWIRPHTAFLPQRKINSFPQGACSENGNDTNIHYNENDRDFLVNMAGCEWGRDCWGEMYNFRELSYYLNRSLWERFKEDLVAVIWFKITGQKVRL</sequence>
<name>A0A3E2GTS7_SCYLI</name>
<proteinExistence type="inferred from homology"/>
<dbReference type="OrthoDB" id="407658at2759"/>
<dbReference type="Gene3D" id="3.90.550.10">
    <property type="entry name" value="Spore Coat Polysaccharide Biosynthesis Protein SpsA, Chain A"/>
    <property type="match status" value="1"/>
</dbReference>
<feature type="non-terminal residue" evidence="7">
    <location>
        <position position="1443"/>
    </location>
</feature>
<protein>
    <recommendedName>
        <fullName evidence="6">Heterokaryon incompatibility domain-containing protein</fullName>
    </recommendedName>
</protein>
<dbReference type="InterPro" id="IPR008630">
    <property type="entry name" value="Glyco_trans_34"/>
</dbReference>
<feature type="compositionally biased region" description="Acidic residues" evidence="4">
    <location>
        <begin position="741"/>
        <end position="752"/>
    </location>
</feature>
<evidence type="ECO:0000256" key="4">
    <source>
        <dbReference type="SAM" id="MobiDB-lite"/>
    </source>
</evidence>
<dbReference type="PANTHER" id="PTHR31306:SF5">
    <property type="entry name" value="ALPHA-1,6-MANNOSYLTRANSFERASE MNN10-RELATED"/>
    <property type="match status" value="1"/>
</dbReference>
<feature type="domain" description="Heterokaryon incompatibility" evidence="6">
    <location>
        <begin position="278"/>
        <end position="407"/>
    </location>
</feature>
<feature type="region of interest" description="Disordered" evidence="4">
    <location>
        <begin position="66"/>
        <end position="101"/>
    </location>
</feature>
<comment type="similarity">
    <text evidence="1">Belongs to the glycosyltransferase 34 family.</text>
</comment>
<keyword evidence="3" id="KW-0808">Transferase</keyword>
<dbReference type="InterPro" id="IPR010730">
    <property type="entry name" value="HET"/>
</dbReference>
<organism evidence="7 8">
    <name type="scientific">Scytalidium lignicola</name>
    <name type="common">Hyphomycete</name>
    <dbReference type="NCBI Taxonomy" id="5539"/>
    <lineage>
        <taxon>Eukaryota</taxon>
        <taxon>Fungi</taxon>
        <taxon>Dikarya</taxon>
        <taxon>Ascomycota</taxon>
        <taxon>Pezizomycotina</taxon>
        <taxon>Leotiomycetes</taxon>
        <taxon>Leotiomycetes incertae sedis</taxon>
        <taxon>Scytalidium</taxon>
    </lineage>
</organism>
<feature type="compositionally biased region" description="Basic and acidic residues" evidence="4">
    <location>
        <begin position="952"/>
        <end position="968"/>
    </location>
</feature>
<feature type="compositionally biased region" description="Polar residues" evidence="4">
    <location>
        <begin position="1018"/>
        <end position="1028"/>
    </location>
</feature>
<keyword evidence="2" id="KW-0328">Glycosyltransferase</keyword>
<feature type="region of interest" description="Disordered" evidence="4">
    <location>
        <begin position="917"/>
        <end position="1028"/>
    </location>
</feature>
<evidence type="ECO:0000259" key="6">
    <source>
        <dbReference type="Pfam" id="PF06985"/>
    </source>
</evidence>
<dbReference type="Pfam" id="PF05637">
    <property type="entry name" value="Glyco_transf_34"/>
    <property type="match status" value="1"/>
</dbReference>
<feature type="region of interest" description="Disordered" evidence="4">
    <location>
        <begin position="865"/>
        <end position="885"/>
    </location>
</feature>
<evidence type="ECO:0000256" key="2">
    <source>
        <dbReference type="ARBA" id="ARBA00022676"/>
    </source>
</evidence>
<dbReference type="PANTHER" id="PTHR31306">
    <property type="entry name" value="ALPHA-1,6-MANNOSYLTRANSFERASE MNN11-RELATED"/>
    <property type="match status" value="1"/>
</dbReference>
<evidence type="ECO:0000256" key="5">
    <source>
        <dbReference type="SAM" id="Phobius"/>
    </source>
</evidence>
<feature type="compositionally biased region" description="Low complexity" evidence="4">
    <location>
        <begin position="918"/>
        <end position="934"/>
    </location>
</feature>
<feature type="compositionally biased region" description="Polar residues" evidence="4">
    <location>
        <begin position="91"/>
        <end position="101"/>
    </location>
</feature>
<keyword evidence="5" id="KW-0812">Transmembrane</keyword>
<dbReference type="GO" id="GO:0000139">
    <property type="term" value="C:Golgi membrane"/>
    <property type="evidence" value="ECO:0007669"/>
    <property type="project" value="TreeGrafter"/>
</dbReference>
<dbReference type="Proteomes" id="UP000258309">
    <property type="component" value="Unassembled WGS sequence"/>
</dbReference>
<dbReference type="STRING" id="5539.A0A3E2GTS7"/>
<dbReference type="GO" id="GO:0006487">
    <property type="term" value="P:protein N-linked glycosylation"/>
    <property type="evidence" value="ECO:0007669"/>
    <property type="project" value="TreeGrafter"/>
</dbReference>
<dbReference type="FunFam" id="3.90.550.10:FF:000117">
    <property type="entry name" value="Glycosyltransferase family 34 protein"/>
    <property type="match status" value="1"/>
</dbReference>
<feature type="non-terminal residue" evidence="7">
    <location>
        <position position="1"/>
    </location>
</feature>
<accession>A0A3E2GTS7</accession>
<reference evidence="7 8" key="1">
    <citation type="submission" date="2018-05" db="EMBL/GenBank/DDBJ databases">
        <title>Draft genome sequence of Scytalidium lignicola DSM 105466, a ubiquitous saprotrophic fungus.</title>
        <authorList>
            <person name="Buettner E."/>
            <person name="Gebauer A.M."/>
            <person name="Hofrichter M."/>
            <person name="Liers C."/>
            <person name="Kellner H."/>
        </authorList>
    </citation>
    <scope>NUCLEOTIDE SEQUENCE [LARGE SCALE GENOMIC DNA]</scope>
    <source>
        <strain evidence="7 8">DSM 105466</strain>
    </source>
</reference>
<dbReference type="EMBL" id="NCSJ02000435">
    <property type="protein sequence ID" value="RFU24519.1"/>
    <property type="molecule type" value="Genomic_DNA"/>
</dbReference>
<keyword evidence="5" id="KW-1133">Transmembrane helix</keyword>
<keyword evidence="5" id="KW-0472">Membrane</keyword>
<evidence type="ECO:0000313" key="8">
    <source>
        <dbReference type="Proteomes" id="UP000258309"/>
    </source>
</evidence>
<feature type="region of interest" description="Disordered" evidence="4">
    <location>
        <begin position="716"/>
        <end position="757"/>
    </location>
</feature>
<dbReference type="Pfam" id="PF06985">
    <property type="entry name" value="HET"/>
    <property type="match status" value="1"/>
</dbReference>
<dbReference type="GO" id="GO:0016757">
    <property type="term" value="F:glycosyltransferase activity"/>
    <property type="evidence" value="ECO:0007669"/>
    <property type="project" value="UniProtKB-KW"/>
</dbReference>
<gene>
    <name evidence="7" type="ORF">B7463_g11812</name>
</gene>
<keyword evidence="8" id="KW-1185">Reference proteome</keyword>
<evidence type="ECO:0000256" key="1">
    <source>
        <dbReference type="ARBA" id="ARBA00005664"/>
    </source>
</evidence>
<comment type="caution">
    <text evidence="7">The sequence shown here is derived from an EMBL/GenBank/DDBJ whole genome shotgun (WGS) entry which is preliminary data.</text>
</comment>